<dbReference type="Proteomes" id="UP000016649">
    <property type="component" value="Unassembled WGS sequence"/>
</dbReference>
<organism evidence="3 4">
    <name type="scientific">Treponema lecithinolyticum ATCC 700332</name>
    <dbReference type="NCBI Taxonomy" id="1321815"/>
    <lineage>
        <taxon>Bacteria</taxon>
        <taxon>Pseudomonadati</taxon>
        <taxon>Spirochaetota</taxon>
        <taxon>Spirochaetia</taxon>
        <taxon>Spirochaetales</taxon>
        <taxon>Treponemataceae</taxon>
        <taxon>Treponema</taxon>
    </lineage>
</organism>
<proteinExistence type="predicted"/>
<feature type="compositionally biased region" description="Polar residues" evidence="1">
    <location>
        <begin position="318"/>
        <end position="330"/>
    </location>
</feature>
<dbReference type="Pfam" id="PF13899">
    <property type="entry name" value="Thioredoxin_7"/>
    <property type="match status" value="1"/>
</dbReference>
<feature type="signal peptide" evidence="2">
    <location>
        <begin position="1"/>
        <end position="31"/>
    </location>
</feature>
<evidence type="ECO:0008006" key="5">
    <source>
        <dbReference type="Google" id="ProtNLM"/>
    </source>
</evidence>
<evidence type="ECO:0000313" key="3">
    <source>
        <dbReference type="EMBL" id="ERJ94065.1"/>
    </source>
</evidence>
<accession>A0ABN0P0T5</accession>
<dbReference type="Gene3D" id="3.40.30.10">
    <property type="entry name" value="Glutaredoxin"/>
    <property type="match status" value="1"/>
</dbReference>
<dbReference type="EMBL" id="AWVH01000006">
    <property type="protein sequence ID" value="ERJ94065.1"/>
    <property type="molecule type" value="Genomic_DNA"/>
</dbReference>
<dbReference type="InterPro" id="IPR036249">
    <property type="entry name" value="Thioredoxin-like_sf"/>
</dbReference>
<evidence type="ECO:0000313" key="4">
    <source>
        <dbReference type="Proteomes" id="UP000016649"/>
    </source>
</evidence>
<evidence type="ECO:0000256" key="1">
    <source>
        <dbReference type="SAM" id="MobiDB-lite"/>
    </source>
</evidence>
<keyword evidence="2" id="KW-0732">Signal</keyword>
<keyword evidence="4" id="KW-1185">Reference proteome</keyword>
<feature type="region of interest" description="Disordered" evidence="1">
    <location>
        <begin position="318"/>
        <end position="339"/>
    </location>
</feature>
<name>A0ABN0P0T5_TRELE</name>
<gene>
    <name evidence="3" type="ORF">HMPREF9193_00420</name>
</gene>
<dbReference type="PROSITE" id="PS51257">
    <property type="entry name" value="PROKAR_LIPOPROTEIN"/>
    <property type="match status" value="1"/>
</dbReference>
<sequence>MKYMVKKQQKLRIMRTAGVFFTLVCILSAFASCSVKTSQWQSDYDTALSAAQAENKGILLLFTGLGWDTVSTKLKADIFDSEEFIKNAGKSYILLHIDIENIDIAADKETAKNNFILASNMGVQAAPTVLLLTKSGQPFAFVPISTEVKLPADMLKLIKESGRGERRVNVLYKKMQKAQGFDRVKLIDAYVEAIPIQFRPTLTDLASEVLELDPENKTGLLGKFKLQKAIEAVGTAFAQASGFEAALNDLLILIDEPNMLNARQKQDAYYMLGYFSAQSGKVPKDEVIAYMQQAYNAAPDTQEAAQLASLIESLTGTTGTQNNAAEQKNGSAAVENSEK</sequence>
<dbReference type="SUPFAM" id="SSF52833">
    <property type="entry name" value="Thioredoxin-like"/>
    <property type="match status" value="1"/>
</dbReference>
<reference evidence="3 4" key="1">
    <citation type="submission" date="2013-08" db="EMBL/GenBank/DDBJ databases">
        <authorList>
            <person name="Weinstock G."/>
            <person name="Sodergren E."/>
            <person name="Wylie T."/>
            <person name="Fulton L."/>
            <person name="Fulton R."/>
            <person name="Fronick C."/>
            <person name="O'Laughlin M."/>
            <person name="Godfrey J."/>
            <person name="Miner T."/>
            <person name="Herter B."/>
            <person name="Appelbaum E."/>
            <person name="Cordes M."/>
            <person name="Lek S."/>
            <person name="Wollam A."/>
            <person name="Pepin K.H."/>
            <person name="Palsikar V.B."/>
            <person name="Mitreva M."/>
            <person name="Wilson R.K."/>
        </authorList>
    </citation>
    <scope>NUCLEOTIDE SEQUENCE [LARGE SCALE GENOMIC DNA]</scope>
    <source>
        <strain evidence="3 4">ATCC 700332</strain>
    </source>
</reference>
<protein>
    <recommendedName>
        <fullName evidence="5">Thioredoxin domain-containing protein</fullName>
    </recommendedName>
</protein>
<feature type="chain" id="PRO_5045750827" description="Thioredoxin domain-containing protein" evidence="2">
    <location>
        <begin position="32"/>
        <end position="339"/>
    </location>
</feature>
<evidence type="ECO:0000256" key="2">
    <source>
        <dbReference type="SAM" id="SignalP"/>
    </source>
</evidence>
<dbReference type="RefSeq" id="WP_021686821.1">
    <property type="nucleotide sequence ID" value="NZ_KI260561.1"/>
</dbReference>
<comment type="caution">
    <text evidence="3">The sequence shown here is derived from an EMBL/GenBank/DDBJ whole genome shotgun (WGS) entry which is preliminary data.</text>
</comment>